<dbReference type="PANTHER" id="PTHR43712:SF2">
    <property type="entry name" value="O-METHYLTRANSFERASE CICE"/>
    <property type="match status" value="1"/>
</dbReference>
<dbReference type="PROSITE" id="PS51683">
    <property type="entry name" value="SAM_OMT_II"/>
    <property type="match status" value="1"/>
</dbReference>
<evidence type="ECO:0000313" key="6">
    <source>
        <dbReference type="Proteomes" id="UP001218218"/>
    </source>
</evidence>
<dbReference type="EMBL" id="JARIHO010000025">
    <property type="protein sequence ID" value="KAJ7342377.1"/>
    <property type="molecule type" value="Genomic_DNA"/>
</dbReference>
<keyword evidence="3" id="KW-0949">S-adenosyl-L-methionine</keyword>
<accession>A0AAD6ZVF8</accession>
<evidence type="ECO:0000259" key="4">
    <source>
        <dbReference type="Pfam" id="PF00891"/>
    </source>
</evidence>
<dbReference type="GO" id="GO:0032259">
    <property type="term" value="P:methylation"/>
    <property type="evidence" value="ECO:0007669"/>
    <property type="project" value="UniProtKB-KW"/>
</dbReference>
<keyword evidence="2" id="KW-0808">Transferase</keyword>
<reference evidence="5" key="1">
    <citation type="submission" date="2023-03" db="EMBL/GenBank/DDBJ databases">
        <title>Massive genome expansion in bonnet fungi (Mycena s.s.) driven by repeated elements and novel gene families across ecological guilds.</title>
        <authorList>
            <consortium name="Lawrence Berkeley National Laboratory"/>
            <person name="Harder C.B."/>
            <person name="Miyauchi S."/>
            <person name="Viragh M."/>
            <person name="Kuo A."/>
            <person name="Thoen E."/>
            <person name="Andreopoulos B."/>
            <person name="Lu D."/>
            <person name="Skrede I."/>
            <person name="Drula E."/>
            <person name="Henrissat B."/>
            <person name="Morin E."/>
            <person name="Kohler A."/>
            <person name="Barry K."/>
            <person name="LaButti K."/>
            <person name="Morin E."/>
            <person name="Salamov A."/>
            <person name="Lipzen A."/>
            <person name="Mereny Z."/>
            <person name="Hegedus B."/>
            <person name="Baldrian P."/>
            <person name="Stursova M."/>
            <person name="Weitz H."/>
            <person name="Taylor A."/>
            <person name="Grigoriev I.V."/>
            <person name="Nagy L.G."/>
            <person name="Martin F."/>
            <person name="Kauserud H."/>
        </authorList>
    </citation>
    <scope>NUCLEOTIDE SEQUENCE</scope>
    <source>
        <strain evidence="5">CBHHK002</strain>
    </source>
</reference>
<evidence type="ECO:0000256" key="2">
    <source>
        <dbReference type="ARBA" id="ARBA00022679"/>
    </source>
</evidence>
<sequence length="98" mass="10783">MTTAQKNPALRIINQDLEHQVEDAKIMTLEQKFSLPVKNATAFLLSYIMHNWPNARAASLLQNLRTAAQPTTQLVIIEKILSVAATPSADETSILGIV</sequence>
<dbReference type="InterPro" id="IPR001077">
    <property type="entry name" value="COMT_C"/>
</dbReference>
<dbReference type="SUPFAM" id="SSF53335">
    <property type="entry name" value="S-adenosyl-L-methionine-dependent methyltransferases"/>
    <property type="match status" value="1"/>
</dbReference>
<keyword evidence="6" id="KW-1185">Reference proteome</keyword>
<organism evidence="5 6">
    <name type="scientific">Mycena albidolilacea</name>
    <dbReference type="NCBI Taxonomy" id="1033008"/>
    <lineage>
        <taxon>Eukaryota</taxon>
        <taxon>Fungi</taxon>
        <taxon>Dikarya</taxon>
        <taxon>Basidiomycota</taxon>
        <taxon>Agaricomycotina</taxon>
        <taxon>Agaricomycetes</taxon>
        <taxon>Agaricomycetidae</taxon>
        <taxon>Agaricales</taxon>
        <taxon>Marasmiineae</taxon>
        <taxon>Mycenaceae</taxon>
        <taxon>Mycena</taxon>
    </lineage>
</organism>
<gene>
    <name evidence="5" type="ORF">DFH08DRAFT_963135</name>
</gene>
<feature type="domain" description="O-methyltransferase C-terminal" evidence="4">
    <location>
        <begin position="6"/>
        <end position="86"/>
    </location>
</feature>
<keyword evidence="1" id="KW-0489">Methyltransferase</keyword>
<dbReference type="Pfam" id="PF00891">
    <property type="entry name" value="Methyltransf_2"/>
    <property type="match status" value="1"/>
</dbReference>
<evidence type="ECO:0000313" key="5">
    <source>
        <dbReference type="EMBL" id="KAJ7342377.1"/>
    </source>
</evidence>
<dbReference type="GO" id="GO:0008171">
    <property type="term" value="F:O-methyltransferase activity"/>
    <property type="evidence" value="ECO:0007669"/>
    <property type="project" value="InterPro"/>
</dbReference>
<dbReference type="PANTHER" id="PTHR43712">
    <property type="entry name" value="PUTATIVE (AFU_ORTHOLOGUE AFUA_4G14580)-RELATED"/>
    <property type="match status" value="1"/>
</dbReference>
<comment type="caution">
    <text evidence="5">The sequence shown here is derived from an EMBL/GenBank/DDBJ whole genome shotgun (WGS) entry which is preliminary data.</text>
</comment>
<dbReference type="InterPro" id="IPR029063">
    <property type="entry name" value="SAM-dependent_MTases_sf"/>
</dbReference>
<dbReference type="AlphaFoldDB" id="A0AAD6ZVF8"/>
<protein>
    <recommendedName>
        <fullName evidence="4">O-methyltransferase C-terminal domain-containing protein</fullName>
    </recommendedName>
</protein>
<evidence type="ECO:0000256" key="3">
    <source>
        <dbReference type="ARBA" id="ARBA00022691"/>
    </source>
</evidence>
<dbReference type="Gene3D" id="3.40.50.150">
    <property type="entry name" value="Vaccinia Virus protein VP39"/>
    <property type="match status" value="1"/>
</dbReference>
<evidence type="ECO:0000256" key="1">
    <source>
        <dbReference type="ARBA" id="ARBA00022603"/>
    </source>
</evidence>
<name>A0AAD6ZVF8_9AGAR</name>
<dbReference type="InterPro" id="IPR016461">
    <property type="entry name" value="COMT-like"/>
</dbReference>
<proteinExistence type="predicted"/>
<dbReference type="Proteomes" id="UP001218218">
    <property type="component" value="Unassembled WGS sequence"/>
</dbReference>